<dbReference type="InterPro" id="IPR002602">
    <property type="entry name" value="DB"/>
</dbReference>
<proteinExistence type="predicted"/>
<evidence type="ECO:0000259" key="1">
    <source>
        <dbReference type="Pfam" id="PF01682"/>
    </source>
</evidence>
<name>A0A915DHN1_9BILA</name>
<dbReference type="AlphaFoldDB" id="A0A915DHN1"/>
<reference evidence="3" key="1">
    <citation type="submission" date="2022-11" db="UniProtKB">
        <authorList>
            <consortium name="WormBaseParasite"/>
        </authorList>
    </citation>
    <scope>IDENTIFICATION</scope>
</reference>
<sequence length="101" mass="11084">MLQGSEDTCAEDACFYPPDVWMAPTTERCLGKFINEYIKCYTDGQDNSQCCDDAGVSGLTGICQQFCNGVNPKTWANPAYGICKSERDEISNCNHAAVKPE</sequence>
<organism evidence="2 3">
    <name type="scientific">Ditylenchus dipsaci</name>
    <dbReference type="NCBI Taxonomy" id="166011"/>
    <lineage>
        <taxon>Eukaryota</taxon>
        <taxon>Metazoa</taxon>
        <taxon>Ecdysozoa</taxon>
        <taxon>Nematoda</taxon>
        <taxon>Chromadorea</taxon>
        <taxon>Rhabditida</taxon>
        <taxon>Tylenchina</taxon>
        <taxon>Tylenchomorpha</taxon>
        <taxon>Sphaerularioidea</taxon>
        <taxon>Anguinidae</taxon>
        <taxon>Anguininae</taxon>
        <taxon>Ditylenchus</taxon>
    </lineage>
</organism>
<accession>A0A915DHN1</accession>
<feature type="domain" description="Domain of unknown function DB" evidence="1">
    <location>
        <begin position="6"/>
        <end position="93"/>
    </location>
</feature>
<dbReference type="WBParaSite" id="jg19970">
    <property type="protein sequence ID" value="jg19970"/>
    <property type="gene ID" value="jg19970"/>
</dbReference>
<keyword evidence="2" id="KW-1185">Reference proteome</keyword>
<dbReference type="Proteomes" id="UP000887574">
    <property type="component" value="Unplaced"/>
</dbReference>
<evidence type="ECO:0000313" key="2">
    <source>
        <dbReference type="Proteomes" id="UP000887574"/>
    </source>
</evidence>
<protein>
    <recommendedName>
        <fullName evidence="1">Domain of unknown function DB domain-containing protein</fullName>
    </recommendedName>
</protein>
<dbReference type="Pfam" id="PF01682">
    <property type="entry name" value="DB"/>
    <property type="match status" value="1"/>
</dbReference>
<evidence type="ECO:0000313" key="3">
    <source>
        <dbReference type="WBParaSite" id="jg19970"/>
    </source>
</evidence>